<proteinExistence type="predicted"/>
<protein>
    <submittedName>
        <fullName evidence="5">Helix-turn-helix transcriptional regulator</fullName>
    </submittedName>
</protein>
<dbReference type="GO" id="GO:0003677">
    <property type="term" value="F:DNA binding"/>
    <property type="evidence" value="ECO:0007669"/>
    <property type="project" value="UniProtKB-KW"/>
</dbReference>
<evidence type="ECO:0000256" key="2">
    <source>
        <dbReference type="ARBA" id="ARBA00023125"/>
    </source>
</evidence>
<accession>A0A318LHH5</accession>
<dbReference type="Pfam" id="PF00196">
    <property type="entry name" value="GerE"/>
    <property type="match status" value="1"/>
</dbReference>
<dbReference type="PROSITE" id="PS00622">
    <property type="entry name" value="HTH_LUXR_1"/>
    <property type="match status" value="1"/>
</dbReference>
<dbReference type="PROSITE" id="PS50043">
    <property type="entry name" value="HTH_LUXR_2"/>
    <property type="match status" value="1"/>
</dbReference>
<evidence type="ECO:0000256" key="3">
    <source>
        <dbReference type="ARBA" id="ARBA00023163"/>
    </source>
</evidence>
<gene>
    <name evidence="5" type="ORF">BA062_24450</name>
</gene>
<keyword evidence="6" id="KW-1185">Reference proteome</keyword>
<comment type="caution">
    <text evidence="5">The sequence shown here is derived from an EMBL/GenBank/DDBJ whole genome shotgun (WGS) entry which is preliminary data.</text>
</comment>
<dbReference type="OrthoDB" id="4811808at2"/>
<dbReference type="GO" id="GO:0006355">
    <property type="term" value="P:regulation of DNA-templated transcription"/>
    <property type="evidence" value="ECO:0007669"/>
    <property type="project" value="InterPro"/>
</dbReference>
<reference evidence="5 6" key="1">
    <citation type="submission" date="2016-07" db="EMBL/GenBank/DDBJ databases">
        <title>Draft genome sequence of Prauserella sp. YIM 121212, isolated from alkaline soil.</title>
        <authorList>
            <person name="Ruckert C."/>
            <person name="Albersmeier A."/>
            <person name="Jiang C.-L."/>
            <person name="Jiang Y."/>
            <person name="Kalinowski J."/>
            <person name="Schneider O."/>
            <person name="Winkler A."/>
            <person name="Zotchev S.B."/>
        </authorList>
    </citation>
    <scope>NUCLEOTIDE SEQUENCE [LARGE SCALE GENOMIC DNA]</scope>
    <source>
        <strain evidence="5 6">YIM 121212</strain>
    </source>
</reference>
<dbReference type="SUPFAM" id="SSF46894">
    <property type="entry name" value="C-terminal effector domain of the bipartite response regulators"/>
    <property type="match status" value="1"/>
</dbReference>
<dbReference type="InterPro" id="IPR027417">
    <property type="entry name" value="P-loop_NTPase"/>
</dbReference>
<dbReference type="EMBL" id="MASU01000011">
    <property type="protein sequence ID" value="PXY26433.1"/>
    <property type="molecule type" value="Genomic_DNA"/>
</dbReference>
<dbReference type="Proteomes" id="UP000247892">
    <property type="component" value="Unassembled WGS sequence"/>
</dbReference>
<dbReference type="PANTHER" id="PTHR44688:SF16">
    <property type="entry name" value="DNA-BINDING TRANSCRIPTIONAL ACTIVATOR DEVR_DOSR"/>
    <property type="match status" value="1"/>
</dbReference>
<evidence type="ECO:0000313" key="6">
    <source>
        <dbReference type="Proteomes" id="UP000247892"/>
    </source>
</evidence>
<dbReference type="PANTHER" id="PTHR44688">
    <property type="entry name" value="DNA-BINDING TRANSCRIPTIONAL ACTIVATOR DEVR_DOSR"/>
    <property type="match status" value="1"/>
</dbReference>
<dbReference type="InterPro" id="IPR000792">
    <property type="entry name" value="Tscrpt_reg_LuxR_C"/>
</dbReference>
<dbReference type="InterPro" id="IPR036388">
    <property type="entry name" value="WH-like_DNA-bd_sf"/>
</dbReference>
<name>A0A318LHH5_9PSEU</name>
<dbReference type="SMART" id="SM00421">
    <property type="entry name" value="HTH_LUXR"/>
    <property type="match status" value="1"/>
</dbReference>
<sequence length="806" mass="84259">MRTALLLDEPTRELCAAVASGRLAPARLAIVAPGGYGKTALLDHLAGARTRSGLPVARFGEHTGGAELVLVDDAHELGDTGLAELSELAADDRTGLVIAARPWPRSPVLDAALARLRGQIVLRPLDRRRIAALLGRAHAGLAEFVHTETAGVPGFVTRLAGVLEPEAEVPSAALAEFRPELDRLAPETLVVLLAAEAGAGLDAALLSGLLGRTENEVAGAVDAARSTGLLGPDGTLLPIARRALAALVPSDRRLTVYQRLVRLQLDRRGPVLSLVRPLLGSGLTGPDPAAAFEAAADEAAETDPALAARLFDAAVSAGLPLTDVGTRWAEASARAGDLTTAARLADQVIADAKARDRREGARVAGTALVHLGQLARSAELFRWSGTRLSTVYAAIGLLGNGRLADAERALDPPADADEPPTLLSGAMTAAAQGVLESVSGPPAAALSTLVSSAEMLEPVGRSALLPDSPSALGALVGINCGELGIAETLLERAVAAESGGAALAPRHRLLLGWISVLRGNTDLAAERLATAGTNLSPRDWLFAAGLRAALARRTSDLTGLRTVWGEACDAVIRHPVDLFTLLPFGELAVAAARLGDRERLAHHLRQAWRLLDSLGDPPLWTSPLHWSGLHAAIMAEQPEEAREHVTALSSAAGHSAFHAVVAAAADCWLHVIAGEVDAERVDAAARGLYDNGLRWDAARLAGQAAIRTTDRSAMVSLLDCARELRGREPGEAVTDAGGTPRLSEREAQVAELVVSGMTYKQVGDQLFISAKTVEHHMARMRQRLGATSRSDLLAQLRALLTSRPTQ</sequence>
<dbReference type="AlphaFoldDB" id="A0A318LHH5"/>
<keyword evidence="2" id="KW-0238">DNA-binding</keyword>
<dbReference type="InterPro" id="IPR016032">
    <property type="entry name" value="Sig_transdc_resp-reg_C-effctor"/>
</dbReference>
<organism evidence="5 6">
    <name type="scientific">Prauserella flavalba</name>
    <dbReference type="NCBI Taxonomy" id="1477506"/>
    <lineage>
        <taxon>Bacteria</taxon>
        <taxon>Bacillati</taxon>
        <taxon>Actinomycetota</taxon>
        <taxon>Actinomycetes</taxon>
        <taxon>Pseudonocardiales</taxon>
        <taxon>Pseudonocardiaceae</taxon>
        <taxon>Prauserella</taxon>
    </lineage>
</organism>
<feature type="domain" description="HTH luxR-type" evidence="4">
    <location>
        <begin position="735"/>
        <end position="800"/>
    </location>
</feature>
<evidence type="ECO:0000313" key="5">
    <source>
        <dbReference type="EMBL" id="PXY26433.1"/>
    </source>
</evidence>
<dbReference type="PRINTS" id="PR00038">
    <property type="entry name" value="HTHLUXR"/>
</dbReference>
<keyword evidence="3" id="KW-0804">Transcription</keyword>
<dbReference type="Gene3D" id="1.10.10.10">
    <property type="entry name" value="Winged helix-like DNA-binding domain superfamily/Winged helix DNA-binding domain"/>
    <property type="match status" value="1"/>
</dbReference>
<keyword evidence="1" id="KW-0805">Transcription regulation</keyword>
<dbReference type="SUPFAM" id="SSF52540">
    <property type="entry name" value="P-loop containing nucleoside triphosphate hydrolases"/>
    <property type="match status" value="1"/>
</dbReference>
<evidence type="ECO:0000256" key="1">
    <source>
        <dbReference type="ARBA" id="ARBA00023015"/>
    </source>
</evidence>
<evidence type="ECO:0000259" key="4">
    <source>
        <dbReference type="PROSITE" id="PS50043"/>
    </source>
</evidence>
<dbReference type="CDD" id="cd06170">
    <property type="entry name" value="LuxR_C_like"/>
    <property type="match status" value="1"/>
</dbReference>